<name>A0A8C3BGC3_CAIMO</name>
<evidence type="ECO:0000256" key="6">
    <source>
        <dbReference type="ARBA" id="ARBA00022723"/>
    </source>
</evidence>
<keyword evidence="6" id="KW-0479">Metal-binding</keyword>
<dbReference type="FunFam" id="3.30.160.60:FF:000019">
    <property type="entry name" value="GLI family zinc finger 3"/>
    <property type="match status" value="1"/>
</dbReference>
<dbReference type="PROSITE" id="PS00028">
    <property type="entry name" value="ZINC_FINGER_C2H2_1"/>
    <property type="match status" value="4"/>
</dbReference>
<feature type="domain" description="C2H2-type" evidence="16">
    <location>
        <begin position="458"/>
        <end position="490"/>
    </location>
</feature>
<keyword evidence="4" id="KW-0963">Cytoplasm</keyword>
<accession>A0A8C3BGC3</accession>
<dbReference type="Pfam" id="PF23561">
    <property type="entry name" value="zf-C2H2_15"/>
    <property type="match status" value="1"/>
</dbReference>
<dbReference type="FunFam" id="3.30.160.60:FF:000036">
    <property type="entry name" value="GLI family zinc finger 3"/>
    <property type="match status" value="1"/>
</dbReference>
<evidence type="ECO:0000256" key="12">
    <source>
        <dbReference type="ARBA" id="ARBA00023163"/>
    </source>
</evidence>
<comment type="subcellular location">
    <subcellularLocation>
        <location evidence="2">Cytoplasm</location>
    </subcellularLocation>
    <subcellularLocation>
        <location evidence="1">Nucleus</location>
    </subcellularLocation>
</comment>
<evidence type="ECO:0000259" key="16">
    <source>
        <dbReference type="PROSITE" id="PS50157"/>
    </source>
</evidence>
<evidence type="ECO:0000256" key="1">
    <source>
        <dbReference type="ARBA" id="ARBA00004123"/>
    </source>
</evidence>
<evidence type="ECO:0000256" key="8">
    <source>
        <dbReference type="ARBA" id="ARBA00022771"/>
    </source>
</evidence>
<evidence type="ECO:0000256" key="4">
    <source>
        <dbReference type="ARBA" id="ARBA00022490"/>
    </source>
</evidence>
<feature type="domain" description="C2H2-type" evidence="16">
    <location>
        <begin position="424"/>
        <end position="454"/>
    </location>
</feature>
<dbReference type="PROSITE" id="PS50157">
    <property type="entry name" value="ZINC_FINGER_C2H2_2"/>
    <property type="match status" value="5"/>
</dbReference>
<dbReference type="InterPro" id="IPR056436">
    <property type="entry name" value="Znf-C2H2_ZIC1-5/GLI1-3-like"/>
</dbReference>
<feature type="compositionally biased region" description="Polar residues" evidence="15">
    <location>
        <begin position="45"/>
        <end position="67"/>
    </location>
</feature>
<dbReference type="InterPro" id="IPR036236">
    <property type="entry name" value="Znf_C2H2_sf"/>
</dbReference>
<protein>
    <submittedName>
        <fullName evidence="17">GLIS family zinc finger 1</fullName>
    </submittedName>
</protein>
<evidence type="ECO:0000256" key="7">
    <source>
        <dbReference type="ARBA" id="ARBA00022737"/>
    </source>
</evidence>
<dbReference type="GO" id="GO:0005737">
    <property type="term" value="C:cytoplasm"/>
    <property type="evidence" value="ECO:0007669"/>
    <property type="project" value="UniProtKB-SubCell"/>
</dbReference>
<dbReference type="InterPro" id="IPR013087">
    <property type="entry name" value="Znf_C2H2_type"/>
</dbReference>
<dbReference type="GO" id="GO:0008270">
    <property type="term" value="F:zinc ion binding"/>
    <property type="evidence" value="ECO:0007669"/>
    <property type="project" value="UniProtKB-KW"/>
</dbReference>
<evidence type="ECO:0000256" key="14">
    <source>
        <dbReference type="PROSITE-ProRule" id="PRU00042"/>
    </source>
</evidence>
<keyword evidence="11" id="KW-0238">DNA-binding</keyword>
<evidence type="ECO:0000256" key="5">
    <source>
        <dbReference type="ARBA" id="ARBA00022491"/>
    </source>
</evidence>
<dbReference type="FunFam" id="3.30.160.60:FF:000453">
    <property type="entry name" value="GLIS family zinc finger 3"/>
    <property type="match status" value="1"/>
</dbReference>
<feature type="compositionally biased region" description="Low complexity" evidence="15">
    <location>
        <begin position="730"/>
        <end position="743"/>
    </location>
</feature>
<dbReference type="Pfam" id="PF00096">
    <property type="entry name" value="zf-C2H2"/>
    <property type="match status" value="3"/>
</dbReference>
<evidence type="ECO:0000313" key="18">
    <source>
        <dbReference type="Proteomes" id="UP000694556"/>
    </source>
</evidence>
<dbReference type="GO" id="GO:0005634">
    <property type="term" value="C:nucleus"/>
    <property type="evidence" value="ECO:0007669"/>
    <property type="project" value="UniProtKB-SubCell"/>
</dbReference>
<dbReference type="GO" id="GO:0000981">
    <property type="term" value="F:DNA-binding transcription factor activity, RNA polymerase II-specific"/>
    <property type="evidence" value="ECO:0007669"/>
    <property type="project" value="TreeGrafter"/>
</dbReference>
<feature type="region of interest" description="Disordered" evidence="15">
    <location>
        <begin position="392"/>
        <end position="420"/>
    </location>
</feature>
<reference evidence="17" key="1">
    <citation type="submission" date="2018-09" db="EMBL/GenBank/DDBJ databases">
        <title>Common duck and Muscovy duck high density SNP chip.</title>
        <authorList>
            <person name="Vignal A."/>
            <person name="Thebault N."/>
            <person name="Warren W.C."/>
        </authorList>
    </citation>
    <scope>NUCLEOTIDE SEQUENCE [LARGE SCALE GENOMIC DNA]</scope>
</reference>
<dbReference type="Ensembl" id="ENSCMMT00000005235.1">
    <property type="protein sequence ID" value="ENSCMMP00000004699.1"/>
    <property type="gene ID" value="ENSCMMG00000002932.1"/>
</dbReference>
<evidence type="ECO:0000313" key="17">
    <source>
        <dbReference type="Ensembl" id="ENSCMMP00000004699.1"/>
    </source>
</evidence>
<feature type="compositionally biased region" description="Polar residues" evidence="15">
    <location>
        <begin position="340"/>
        <end position="353"/>
    </location>
</feature>
<dbReference type="SMART" id="SM00355">
    <property type="entry name" value="ZnF_C2H2"/>
    <property type="match status" value="5"/>
</dbReference>
<sequence length="842" mass="92611">MHCELAAGQKGSSGRLEVTAKCQGAPPKDQPRGICPGAGKALLNPQMSLKRSGSTGSERAEPQQSPPEMSAPLLDFVPKRPSIFERIPILPRAQELRCARGSKDYFQQQKHQSVKVNGGYNHCNLISEKKNMMDMEMTSSSVPVCRQGLFIHTGNPLMRDHPLSCERLLHVGQLNLTHSDIRSPRFQDSVDSAAPCLNGSHPAQHIKQECPGDYKVLSEASTHRRITDGMELRASGSLHPEIDLMNNSFTNSLSSYLFNNEHSSSLGPLSLGTPQHSSRLQTSNLKKRCISVVPSSAEGIDITAIIRTSQTSLVTCVNGLRTNSAGISSHPVEISHHSAQKSSRPQSCSQPGNPCSIPSPPACLVPISTECDRGDCEQIQMQQVEENGSLSLMMNGSSIPHQNTSHSTQKPSEGDEQDLGNGKQVCRWIDCSATYDQQDELVRHIEKTHIDQRKGEDFTCFWAGCVRRYKPFNARYKLLIHMRVHSGEKPNKCMFEGCNKAFSRLENLKIHLRSHTGEKPYLCQHPGCQKAFSNSSDRAKHQRTHLDTKPYACQIPGCSKRYTDPSSLRKHVKAHSAKEQQVRKKLNSCTDIEQDVLSECLAIQQLHTSSQHILDGKCGRSVGHHDLITGMYSGSSANHNGPSPGALPPPHDIPSRHHPLDSTLSSPHHHQSPLESAREGLAPNIIPPLVSPLKALVPPSLLQKHSSPSSHSQSPNVQQFSGIPNKPYAQFQNQSGQQGSQGYQGSFHSIQNCFHYGDCYRTMDQSVTSDVLTGESHCFNPLRQNGYHILNAPLASTGYEAISEAQCASEDMVSNGTDENGFFQNSAFDHCLNHIPPIYTDT</sequence>
<feature type="compositionally biased region" description="Polar residues" evidence="15">
    <location>
        <begin position="632"/>
        <end position="641"/>
    </location>
</feature>
<evidence type="ECO:0000256" key="2">
    <source>
        <dbReference type="ARBA" id="ARBA00004496"/>
    </source>
</evidence>
<keyword evidence="12" id="KW-0804">Transcription</keyword>
<keyword evidence="7" id="KW-0677">Repeat</keyword>
<dbReference type="FunFam" id="3.30.160.60:FF:000048">
    <property type="entry name" value="GLI family zinc finger 3"/>
    <property type="match status" value="1"/>
</dbReference>
<feature type="compositionally biased region" description="Polar residues" evidence="15">
    <location>
        <begin position="392"/>
        <end position="411"/>
    </location>
</feature>
<dbReference type="Pfam" id="PF21816">
    <property type="entry name" value="Zap1_zf1"/>
    <property type="match status" value="1"/>
</dbReference>
<keyword evidence="5" id="KW-0678">Repressor</keyword>
<evidence type="ECO:0000256" key="13">
    <source>
        <dbReference type="ARBA" id="ARBA00023242"/>
    </source>
</evidence>
<keyword evidence="9" id="KW-0862">Zinc</keyword>
<dbReference type="Proteomes" id="UP000694556">
    <property type="component" value="Chromosome 8"/>
</dbReference>
<evidence type="ECO:0000256" key="9">
    <source>
        <dbReference type="ARBA" id="ARBA00022833"/>
    </source>
</evidence>
<evidence type="ECO:0000256" key="3">
    <source>
        <dbReference type="ARBA" id="ARBA00010831"/>
    </source>
</evidence>
<organism evidence="17 18">
    <name type="scientific">Cairina moschata</name>
    <name type="common">Muscovy duck</name>
    <dbReference type="NCBI Taxonomy" id="8855"/>
    <lineage>
        <taxon>Eukaryota</taxon>
        <taxon>Metazoa</taxon>
        <taxon>Chordata</taxon>
        <taxon>Craniata</taxon>
        <taxon>Vertebrata</taxon>
        <taxon>Euteleostomi</taxon>
        <taxon>Archelosauria</taxon>
        <taxon>Archosauria</taxon>
        <taxon>Dinosauria</taxon>
        <taxon>Saurischia</taxon>
        <taxon>Theropoda</taxon>
        <taxon>Coelurosauria</taxon>
        <taxon>Aves</taxon>
        <taxon>Neognathae</taxon>
        <taxon>Galloanserae</taxon>
        <taxon>Anseriformes</taxon>
        <taxon>Anatidae</taxon>
        <taxon>Anatinae</taxon>
        <taxon>Cairina</taxon>
    </lineage>
</organism>
<reference evidence="17" key="3">
    <citation type="submission" date="2025-09" db="UniProtKB">
        <authorList>
            <consortium name="Ensembl"/>
        </authorList>
    </citation>
    <scope>IDENTIFICATION</scope>
</reference>
<dbReference type="InterPro" id="IPR043359">
    <property type="entry name" value="GLI-like"/>
</dbReference>
<dbReference type="SUPFAM" id="SSF57667">
    <property type="entry name" value="beta-beta-alpha zinc fingers"/>
    <property type="match status" value="3"/>
</dbReference>
<dbReference type="FunFam" id="3.30.160.60:FF:000031">
    <property type="entry name" value="GLI family zinc finger 3"/>
    <property type="match status" value="1"/>
</dbReference>
<dbReference type="GO" id="GO:0000978">
    <property type="term" value="F:RNA polymerase II cis-regulatory region sequence-specific DNA binding"/>
    <property type="evidence" value="ECO:0007669"/>
    <property type="project" value="TreeGrafter"/>
</dbReference>
<feature type="region of interest" description="Disordered" evidence="15">
    <location>
        <begin position="331"/>
        <end position="353"/>
    </location>
</feature>
<keyword evidence="13" id="KW-0539">Nucleus</keyword>
<keyword evidence="8 14" id="KW-0863">Zinc-finger</keyword>
<reference evidence="17" key="2">
    <citation type="submission" date="2025-08" db="UniProtKB">
        <authorList>
            <consortium name="Ensembl"/>
        </authorList>
    </citation>
    <scope>IDENTIFICATION</scope>
</reference>
<feature type="region of interest" description="Disordered" evidence="15">
    <location>
        <begin position="629"/>
        <end position="676"/>
    </location>
</feature>
<feature type="region of interest" description="Disordered" evidence="15">
    <location>
        <begin position="1"/>
        <end position="73"/>
    </location>
</feature>
<proteinExistence type="inferred from homology"/>
<feature type="domain" description="C2H2-type" evidence="16">
    <location>
        <begin position="491"/>
        <end position="520"/>
    </location>
</feature>
<dbReference type="PANTHER" id="PTHR45718">
    <property type="entry name" value="TRANSCRIPTIONAL ACTIVATOR CUBITUS INTERRUPTUS"/>
    <property type="match status" value="1"/>
</dbReference>
<keyword evidence="10" id="KW-0805">Transcription regulation</keyword>
<feature type="region of interest" description="Disordered" evidence="15">
    <location>
        <begin position="701"/>
        <end position="743"/>
    </location>
</feature>
<evidence type="ECO:0000256" key="11">
    <source>
        <dbReference type="ARBA" id="ARBA00023125"/>
    </source>
</evidence>
<evidence type="ECO:0000256" key="10">
    <source>
        <dbReference type="ARBA" id="ARBA00023015"/>
    </source>
</evidence>
<dbReference type="Gene3D" id="3.30.160.60">
    <property type="entry name" value="Classic Zinc Finger"/>
    <property type="match status" value="5"/>
</dbReference>
<dbReference type="AlphaFoldDB" id="A0A8C3BGC3"/>
<comment type="similarity">
    <text evidence="3">Belongs to the GLI C2H2-type zinc-finger protein family.</text>
</comment>
<dbReference type="PANTHER" id="PTHR45718:SF3">
    <property type="entry name" value="ZINC FINGER PROTEIN GLIS1"/>
    <property type="match status" value="1"/>
</dbReference>
<evidence type="ECO:0000256" key="15">
    <source>
        <dbReference type="SAM" id="MobiDB-lite"/>
    </source>
</evidence>
<feature type="compositionally biased region" description="Low complexity" evidence="15">
    <location>
        <begin position="701"/>
        <end position="715"/>
    </location>
</feature>
<feature type="domain" description="C2H2-type" evidence="16">
    <location>
        <begin position="521"/>
        <end position="550"/>
    </location>
</feature>
<keyword evidence="18" id="KW-1185">Reference proteome</keyword>
<feature type="domain" description="C2H2-type" evidence="16">
    <location>
        <begin position="551"/>
        <end position="580"/>
    </location>
</feature>
<dbReference type="InterPro" id="IPR048420">
    <property type="entry name" value="Zap1-like_Znf1"/>
</dbReference>